<dbReference type="Gene3D" id="2.30.30.830">
    <property type="match status" value="1"/>
</dbReference>
<proteinExistence type="predicted"/>
<dbReference type="OrthoDB" id="5569728at2"/>
<dbReference type="RefSeq" id="WP_087147161.1">
    <property type="nucleotide sequence ID" value="NZ_FUKJ01000222.1"/>
</dbReference>
<feature type="compositionally biased region" description="Low complexity" evidence="1">
    <location>
        <begin position="170"/>
        <end position="199"/>
    </location>
</feature>
<protein>
    <recommendedName>
        <fullName evidence="4">Type II secretion system protein GspC N-terminal domain-containing protein</fullName>
    </recommendedName>
</protein>
<keyword evidence="3" id="KW-1185">Reference proteome</keyword>
<evidence type="ECO:0000256" key="1">
    <source>
        <dbReference type="SAM" id="MobiDB-lite"/>
    </source>
</evidence>
<gene>
    <name evidence="2" type="ORF">CRENPOLYSF2_2990013</name>
</gene>
<feature type="region of interest" description="Disordered" evidence="1">
    <location>
        <begin position="158"/>
        <end position="264"/>
    </location>
</feature>
<organism evidence="2 3">
    <name type="scientific">Crenothrix polyspora</name>
    <dbReference type="NCBI Taxonomy" id="360316"/>
    <lineage>
        <taxon>Bacteria</taxon>
        <taxon>Pseudomonadati</taxon>
        <taxon>Pseudomonadota</taxon>
        <taxon>Gammaproteobacteria</taxon>
        <taxon>Methylococcales</taxon>
        <taxon>Crenotrichaceae</taxon>
        <taxon>Crenothrix</taxon>
    </lineage>
</organism>
<accession>A0A1R4H9Q0</accession>
<reference evidence="3" key="1">
    <citation type="submission" date="2017-02" db="EMBL/GenBank/DDBJ databases">
        <authorList>
            <person name="Daims H."/>
        </authorList>
    </citation>
    <scope>NUCLEOTIDE SEQUENCE [LARGE SCALE GENOMIC DNA]</scope>
</reference>
<evidence type="ECO:0000313" key="3">
    <source>
        <dbReference type="Proteomes" id="UP000195442"/>
    </source>
</evidence>
<feature type="compositionally biased region" description="Acidic residues" evidence="1">
    <location>
        <begin position="232"/>
        <end position="250"/>
    </location>
</feature>
<dbReference type="EMBL" id="FUKJ01000222">
    <property type="protein sequence ID" value="SJM92897.1"/>
    <property type="molecule type" value="Genomic_DNA"/>
</dbReference>
<dbReference type="AlphaFoldDB" id="A0A1R4H9Q0"/>
<feature type="compositionally biased region" description="Low complexity" evidence="1">
    <location>
        <begin position="217"/>
        <end position="231"/>
    </location>
</feature>
<name>A0A1R4H9Q0_9GAMM</name>
<sequence length="264" mass="29218">MNIKLIKLLTVLCILLLAGIAGEWLYAKRVHQQTLAALKVTDKKTPQIAQMPTIALTKKPEQSFADMVNRPLFIKGRRPVPELPVDPKLAIAKPSGPFNWQLNGIYTKGKSLYALLSRSVRVPKGNFKRLSKGTDIDGWTLAEVQKDKVILNQNGMQKELLLRKPKPKTPKINNAADPNNPNNPKTAEEQAQGQGQVVPPNQPMMAEPLPNGEPMQGAEAEIIPEAEPMPGAEEEVIPEPEPEFQTDEFSQDTSTFDNGTNEQF</sequence>
<evidence type="ECO:0000313" key="2">
    <source>
        <dbReference type="EMBL" id="SJM92897.1"/>
    </source>
</evidence>
<evidence type="ECO:0008006" key="4">
    <source>
        <dbReference type="Google" id="ProtNLM"/>
    </source>
</evidence>
<dbReference type="Proteomes" id="UP000195442">
    <property type="component" value="Unassembled WGS sequence"/>
</dbReference>
<feature type="compositionally biased region" description="Polar residues" evidence="1">
    <location>
        <begin position="251"/>
        <end position="264"/>
    </location>
</feature>